<name>B5VI39_YEAS6</name>
<keyword evidence="1" id="KW-1133">Transmembrane helix</keyword>
<feature type="transmembrane region" description="Helical" evidence="1">
    <location>
        <begin position="119"/>
        <end position="140"/>
    </location>
</feature>
<reference evidence="2 3" key="1">
    <citation type="journal article" date="2008" name="FEMS Yeast Res.">
        <title>Comparative genome analysis of a Saccharomyces cerevisiae wine strain.</title>
        <authorList>
            <person name="Borneman A.R."/>
            <person name="Forgan A.H."/>
            <person name="Pretorius I.S."/>
            <person name="Chambers P.J."/>
        </authorList>
    </citation>
    <scope>NUCLEOTIDE SEQUENCE [LARGE SCALE GENOMIC DNA]</scope>
    <source>
        <strain evidence="2 3">AWRI1631</strain>
    </source>
</reference>
<gene>
    <name evidence="2" type="ORF">AWRI1631_60750</name>
</gene>
<accession>B5VI39</accession>
<sequence length="178" mass="19256">MAIKSGYSNKEVSSGPFTIPAALPLGSPGYKSKPTSKSWNDKFCRSEWKKELNLFMNAISLMISPAYGTGFMFGFFSLEMTLYWFLKSEVSKGITEVQLLGIKAGSTCSWAGLGFGATFLSLVFSVGLPSLAIEVVFFFSTLSFDLEFCVEGAFFLGGAGLFLLGLFALSFNSSSYSS</sequence>
<feature type="transmembrane region" description="Helical" evidence="1">
    <location>
        <begin position="54"/>
        <end position="76"/>
    </location>
</feature>
<dbReference type="EMBL" id="ABSV01000783">
    <property type="protein sequence ID" value="EDZ72405.1"/>
    <property type="molecule type" value="Genomic_DNA"/>
</dbReference>
<keyword evidence="1" id="KW-0812">Transmembrane</keyword>
<keyword evidence="1" id="KW-0472">Membrane</keyword>
<organism evidence="2 3">
    <name type="scientific">Saccharomyces cerevisiae (strain AWRI1631)</name>
    <name type="common">Baker's yeast</name>
    <dbReference type="NCBI Taxonomy" id="545124"/>
    <lineage>
        <taxon>Eukaryota</taxon>
        <taxon>Fungi</taxon>
        <taxon>Dikarya</taxon>
        <taxon>Ascomycota</taxon>
        <taxon>Saccharomycotina</taxon>
        <taxon>Saccharomycetes</taxon>
        <taxon>Saccharomycetales</taxon>
        <taxon>Saccharomycetaceae</taxon>
        <taxon>Saccharomyces</taxon>
    </lineage>
</organism>
<protein>
    <submittedName>
        <fullName evidence="2">Uncharacterized protein</fullName>
    </submittedName>
</protein>
<dbReference type="Proteomes" id="UP000008988">
    <property type="component" value="Unassembled WGS sequence"/>
</dbReference>
<feature type="transmembrane region" description="Helical" evidence="1">
    <location>
        <begin position="152"/>
        <end position="171"/>
    </location>
</feature>
<proteinExistence type="predicted"/>
<comment type="caution">
    <text evidence="2">The sequence shown here is derived from an EMBL/GenBank/DDBJ whole genome shotgun (WGS) entry which is preliminary data.</text>
</comment>
<dbReference type="AlphaFoldDB" id="B5VI39"/>
<evidence type="ECO:0000256" key="1">
    <source>
        <dbReference type="SAM" id="Phobius"/>
    </source>
</evidence>
<evidence type="ECO:0000313" key="3">
    <source>
        <dbReference type="Proteomes" id="UP000008988"/>
    </source>
</evidence>
<evidence type="ECO:0000313" key="2">
    <source>
        <dbReference type="EMBL" id="EDZ72405.1"/>
    </source>
</evidence>